<dbReference type="GeneID" id="93351044"/>
<proteinExistence type="predicted"/>
<dbReference type="RefSeq" id="WP_074898068.1">
    <property type="nucleotide sequence ID" value="NZ_CP031252.1"/>
</dbReference>
<protein>
    <submittedName>
        <fullName evidence="3">O-Methyltransferase involved in polyketide biosynthesis</fullName>
    </submittedName>
</protein>
<sequence length="270" mass="30939">MLKIEDAVSETLLITLYMRHLASNRPDPIIRDESASRLVAEIDYDFSKFDHAERSIIGTAIRADYFDKLAADFIRRQPNPVIVVIGCGLDGRRGRIGRAADNVPFYQLDLPEVIAIRRKLLPPQAGETLIEASAFDTGWMEDVSGSHPDAQFFLILEGVLTYFDNETVGGLFKNLAHYFHHGEAVFDVSSSWMVKNSGKHDAVKHTRARFAFGCDDDREIERWADNLHLISAKYMMTDFPAWKRLGLSYWIMRLIPVFKNSFRLLHYRID</sequence>
<dbReference type="Proteomes" id="UP000254927">
    <property type="component" value="Unassembled WGS sequence"/>
</dbReference>
<dbReference type="GO" id="GO:0008168">
    <property type="term" value="F:methyltransferase activity"/>
    <property type="evidence" value="ECO:0007669"/>
    <property type="project" value="UniProtKB-KW"/>
</dbReference>
<accession>A0A378TU73</accession>
<dbReference type="PANTHER" id="PTHR43619:SF2">
    <property type="entry name" value="S-ADENOSYL-L-METHIONINE-DEPENDENT METHYLTRANSFERASES SUPERFAMILY PROTEIN"/>
    <property type="match status" value="1"/>
</dbReference>
<evidence type="ECO:0000256" key="2">
    <source>
        <dbReference type="ARBA" id="ARBA00022679"/>
    </source>
</evidence>
<dbReference type="PANTHER" id="PTHR43619">
    <property type="entry name" value="S-ADENOSYL-L-METHIONINE-DEPENDENT METHYLTRANSFERASE YKTD-RELATED"/>
    <property type="match status" value="1"/>
</dbReference>
<organism evidence="3 4">
    <name type="scientific">Neisseria elongata</name>
    <dbReference type="NCBI Taxonomy" id="495"/>
    <lineage>
        <taxon>Bacteria</taxon>
        <taxon>Pseudomonadati</taxon>
        <taxon>Pseudomonadota</taxon>
        <taxon>Betaproteobacteria</taxon>
        <taxon>Neisseriales</taxon>
        <taxon>Neisseriaceae</taxon>
        <taxon>Neisseria</taxon>
    </lineage>
</organism>
<dbReference type="AlphaFoldDB" id="A0A378TU73"/>
<evidence type="ECO:0000256" key="1">
    <source>
        <dbReference type="ARBA" id="ARBA00022603"/>
    </source>
</evidence>
<dbReference type="Gene3D" id="3.40.50.150">
    <property type="entry name" value="Vaccinia Virus protein VP39"/>
    <property type="match status" value="1"/>
</dbReference>
<reference evidence="3 4" key="1">
    <citation type="submission" date="2018-06" db="EMBL/GenBank/DDBJ databases">
        <authorList>
            <consortium name="Pathogen Informatics"/>
            <person name="Doyle S."/>
        </authorList>
    </citation>
    <scope>NUCLEOTIDE SEQUENCE [LARGE SCALE GENOMIC DNA]</scope>
    <source>
        <strain evidence="3 4">NCTC10660</strain>
    </source>
</reference>
<name>A0A378TU73_NEIEL</name>
<dbReference type="InterPro" id="IPR016874">
    <property type="entry name" value="TcmP-like"/>
</dbReference>
<dbReference type="InterPro" id="IPR007213">
    <property type="entry name" value="Ppm1/Ppm2/Tcmp"/>
</dbReference>
<gene>
    <name evidence="3" type="ORF">NCTC10660_00024</name>
</gene>
<evidence type="ECO:0000313" key="4">
    <source>
        <dbReference type="Proteomes" id="UP000254927"/>
    </source>
</evidence>
<dbReference type="InterPro" id="IPR029063">
    <property type="entry name" value="SAM-dependent_MTases_sf"/>
</dbReference>
<evidence type="ECO:0000313" key="3">
    <source>
        <dbReference type="EMBL" id="STZ66575.1"/>
    </source>
</evidence>
<dbReference type="PIRSF" id="PIRSF028177">
    <property type="entry name" value="Polyketide_synth_Omtfrase_TcmP"/>
    <property type="match status" value="1"/>
</dbReference>
<dbReference type="EMBL" id="UGQW01000001">
    <property type="protein sequence ID" value="STZ66575.1"/>
    <property type="molecule type" value="Genomic_DNA"/>
</dbReference>
<dbReference type="Pfam" id="PF04072">
    <property type="entry name" value="LCM"/>
    <property type="match status" value="1"/>
</dbReference>
<keyword evidence="2 3" id="KW-0808">Transferase</keyword>
<dbReference type="SUPFAM" id="SSF53335">
    <property type="entry name" value="S-adenosyl-L-methionine-dependent methyltransferases"/>
    <property type="match status" value="1"/>
</dbReference>
<keyword evidence="1 3" id="KW-0489">Methyltransferase</keyword>
<dbReference type="GO" id="GO:0032259">
    <property type="term" value="P:methylation"/>
    <property type="evidence" value="ECO:0007669"/>
    <property type="project" value="UniProtKB-KW"/>
</dbReference>